<evidence type="ECO:0000256" key="1">
    <source>
        <dbReference type="SAM" id="Phobius"/>
    </source>
</evidence>
<gene>
    <name evidence="2" type="ORF">GCM10010394_11580</name>
</gene>
<proteinExistence type="predicted"/>
<name>A0ABN1F7Q8_9ACTN</name>
<keyword evidence="3" id="KW-1185">Reference proteome</keyword>
<evidence type="ECO:0000313" key="2">
    <source>
        <dbReference type="EMBL" id="GAA0584430.1"/>
    </source>
</evidence>
<feature type="transmembrane region" description="Helical" evidence="1">
    <location>
        <begin position="123"/>
        <end position="145"/>
    </location>
</feature>
<comment type="caution">
    <text evidence="2">The sequence shown here is derived from an EMBL/GenBank/DDBJ whole genome shotgun (WGS) entry which is preliminary data.</text>
</comment>
<feature type="transmembrane region" description="Helical" evidence="1">
    <location>
        <begin position="36"/>
        <end position="55"/>
    </location>
</feature>
<evidence type="ECO:0008006" key="4">
    <source>
        <dbReference type="Google" id="ProtNLM"/>
    </source>
</evidence>
<protein>
    <recommendedName>
        <fullName evidence="4">Integral-membrane protein</fullName>
    </recommendedName>
</protein>
<dbReference type="Proteomes" id="UP001500668">
    <property type="component" value="Unassembled WGS sequence"/>
</dbReference>
<organism evidence="2 3">
    <name type="scientific">Streptomyces crystallinus</name>
    <dbReference type="NCBI Taxonomy" id="68191"/>
    <lineage>
        <taxon>Bacteria</taxon>
        <taxon>Bacillati</taxon>
        <taxon>Actinomycetota</taxon>
        <taxon>Actinomycetes</taxon>
        <taxon>Kitasatosporales</taxon>
        <taxon>Streptomycetaceae</taxon>
        <taxon>Streptomyces</taxon>
    </lineage>
</organism>
<keyword evidence="1" id="KW-1133">Transmembrane helix</keyword>
<sequence length="213" mass="22007">MTAPDSCRTPRAAMFAALCVLLTALGHALMSGASVPWWALGCGFVATGATAWALAGRERGFGPVVAVAVGAQAVLHELFSWAQAAARPATPPTDMRMGGMPMGDMGHMSHMGSMGHDMAGMPLGMSSGGMLAAHLLAALLCGLWLAHGERAAFRILRAFAARLFAPLRLALSAAPPRPARLGARPDRAVRAPRQLFLVHAITSRGPPAGTAVV</sequence>
<accession>A0ABN1F7Q8</accession>
<keyword evidence="1" id="KW-0472">Membrane</keyword>
<dbReference type="EMBL" id="BAAACA010000006">
    <property type="protein sequence ID" value="GAA0584430.1"/>
    <property type="molecule type" value="Genomic_DNA"/>
</dbReference>
<dbReference type="RefSeq" id="WP_344070765.1">
    <property type="nucleotide sequence ID" value="NZ_BAAACA010000006.1"/>
</dbReference>
<keyword evidence="1" id="KW-0812">Transmembrane</keyword>
<evidence type="ECO:0000313" key="3">
    <source>
        <dbReference type="Proteomes" id="UP001500668"/>
    </source>
</evidence>
<reference evidence="3" key="1">
    <citation type="journal article" date="2019" name="Int. J. Syst. Evol. Microbiol.">
        <title>The Global Catalogue of Microorganisms (GCM) 10K type strain sequencing project: providing services to taxonomists for standard genome sequencing and annotation.</title>
        <authorList>
            <consortium name="The Broad Institute Genomics Platform"/>
            <consortium name="The Broad Institute Genome Sequencing Center for Infectious Disease"/>
            <person name="Wu L."/>
            <person name="Ma J."/>
        </authorList>
    </citation>
    <scope>NUCLEOTIDE SEQUENCE [LARGE SCALE GENOMIC DNA]</scope>
    <source>
        <strain evidence="3">JCM 5067</strain>
    </source>
</reference>
<feature type="transmembrane region" description="Helical" evidence="1">
    <location>
        <begin position="12"/>
        <end position="30"/>
    </location>
</feature>